<evidence type="ECO:0000256" key="6">
    <source>
        <dbReference type="ARBA" id="ARBA00023329"/>
    </source>
</evidence>
<keyword evidence="6 7" id="KW-0968">Cytoplasmic vesicle</keyword>
<comment type="similarity">
    <text evidence="3 7">Belongs to the clathrin light chain family.</text>
</comment>
<feature type="compositionally biased region" description="Basic and acidic residues" evidence="8">
    <location>
        <begin position="193"/>
        <end position="207"/>
    </location>
</feature>
<dbReference type="GO" id="GO:0072583">
    <property type="term" value="P:clathrin-dependent endocytosis"/>
    <property type="evidence" value="ECO:0007669"/>
    <property type="project" value="TreeGrafter"/>
</dbReference>
<dbReference type="PANTHER" id="PTHR10639:SF24">
    <property type="entry name" value="CLATHRIN LIGHT CHAIN 3"/>
    <property type="match status" value="1"/>
</dbReference>
<feature type="region of interest" description="Disordered" evidence="8">
    <location>
        <begin position="40"/>
        <end position="62"/>
    </location>
</feature>
<evidence type="ECO:0000256" key="2">
    <source>
        <dbReference type="ARBA" id="ARBA00004180"/>
    </source>
</evidence>
<reference evidence="9" key="1">
    <citation type="submission" date="2016-11" db="EMBL/GenBank/DDBJ databases">
        <title>The genome of Nicotiana attenuata.</title>
        <authorList>
            <person name="Xu S."/>
            <person name="Brockmoeller T."/>
            <person name="Gaquerel E."/>
            <person name="Navarro A."/>
            <person name="Kuhl H."/>
            <person name="Gase K."/>
            <person name="Ling Z."/>
            <person name="Zhou W."/>
            <person name="Kreitzer C."/>
            <person name="Stanke M."/>
            <person name="Tang H."/>
            <person name="Lyons E."/>
            <person name="Pandey P."/>
            <person name="Pandey S.P."/>
            <person name="Timmermann B."/>
            <person name="Baldwin I.T."/>
        </authorList>
    </citation>
    <scope>NUCLEOTIDE SEQUENCE [LARGE SCALE GENOMIC DNA]</scope>
    <source>
        <strain evidence="9">UT</strain>
    </source>
</reference>
<feature type="region of interest" description="Disordered" evidence="8">
    <location>
        <begin position="234"/>
        <end position="274"/>
    </location>
</feature>
<dbReference type="GO" id="GO:0032050">
    <property type="term" value="F:clathrin heavy chain binding"/>
    <property type="evidence" value="ECO:0007669"/>
    <property type="project" value="TreeGrafter"/>
</dbReference>
<keyword evidence="10" id="KW-1185">Reference proteome</keyword>
<dbReference type="GO" id="GO:0006886">
    <property type="term" value="P:intracellular protein transport"/>
    <property type="evidence" value="ECO:0007669"/>
    <property type="project" value="InterPro"/>
</dbReference>
<dbReference type="SMR" id="A0A1J6IPQ1"/>
<dbReference type="OMA" id="CETNIAT"/>
<evidence type="ECO:0000256" key="1">
    <source>
        <dbReference type="ARBA" id="ARBA00003913"/>
    </source>
</evidence>
<proteinExistence type="inferred from homology"/>
<dbReference type="PANTHER" id="PTHR10639">
    <property type="entry name" value="CLATHRIN LIGHT CHAIN"/>
    <property type="match status" value="1"/>
</dbReference>
<sequence>MSNKLDGDLRAGSTQPFDDGYLGYDPRLSSQRFDSFSNFAESESVNDPAGDDSPIFTSNPIADNSYEQPIHVPYEFSSFSSGLDVTSDGAILPPPAEMQLEQGSALREWRRLNNIRLEEKEKREKEVLSQISDEADVFKVDFYRNREITVETNKATNREKEKLFVASHEKFHAEAAGNYWKSIGELIPNEVPTIEKKKGKKDDEKKPSIVVINGPKPGKATDLSRMRQILLKLKHNTPHHLKPSPPAGPSTKADSASAPVATAVASSSEPVAVA</sequence>
<dbReference type="OrthoDB" id="782264at2759"/>
<evidence type="ECO:0000313" key="10">
    <source>
        <dbReference type="Proteomes" id="UP000187609"/>
    </source>
</evidence>
<dbReference type="GO" id="GO:0030130">
    <property type="term" value="C:clathrin coat of trans-Golgi network vesicle"/>
    <property type="evidence" value="ECO:0007669"/>
    <property type="project" value="InterPro"/>
</dbReference>
<dbReference type="EMBL" id="MJEQ01037184">
    <property type="protein sequence ID" value="OIT06228.1"/>
    <property type="molecule type" value="Genomic_DNA"/>
</dbReference>
<dbReference type="KEGG" id="nau:109209550"/>
<comment type="caution">
    <text evidence="9">The sequence shown here is derived from an EMBL/GenBank/DDBJ whole genome shotgun (WGS) entry which is preliminary data.</text>
</comment>
<protein>
    <recommendedName>
        <fullName evidence="7">Clathrin light chain</fullName>
    </recommendedName>
</protein>
<keyword evidence="4 7" id="KW-0472">Membrane</keyword>
<feature type="compositionally biased region" description="Low complexity" evidence="8">
    <location>
        <begin position="253"/>
        <end position="274"/>
    </location>
</feature>
<name>A0A1J6IPQ1_NICAT</name>
<evidence type="ECO:0000256" key="7">
    <source>
        <dbReference type="RuleBase" id="RU363137"/>
    </source>
</evidence>
<keyword evidence="5 7" id="KW-0168">Coated pit</keyword>
<evidence type="ECO:0000256" key="8">
    <source>
        <dbReference type="SAM" id="MobiDB-lite"/>
    </source>
</evidence>
<evidence type="ECO:0000256" key="4">
    <source>
        <dbReference type="ARBA" id="ARBA00023136"/>
    </source>
</evidence>
<feature type="region of interest" description="Disordered" evidence="8">
    <location>
        <begin position="191"/>
        <end position="221"/>
    </location>
</feature>
<accession>A0A1J6IPQ1</accession>
<organism evidence="9 10">
    <name type="scientific">Nicotiana attenuata</name>
    <name type="common">Coyote tobacco</name>
    <dbReference type="NCBI Taxonomy" id="49451"/>
    <lineage>
        <taxon>Eukaryota</taxon>
        <taxon>Viridiplantae</taxon>
        <taxon>Streptophyta</taxon>
        <taxon>Embryophyta</taxon>
        <taxon>Tracheophyta</taxon>
        <taxon>Spermatophyta</taxon>
        <taxon>Magnoliopsida</taxon>
        <taxon>eudicotyledons</taxon>
        <taxon>Gunneridae</taxon>
        <taxon>Pentapetalae</taxon>
        <taxon>asterids</taxon>
        <taxon>lamiids</taxon>
        <taxon>Solanales</taxon>
        <taxon>Solanaceae</taxon>
        <taxon>Nicotianoideae</taxon>
        <taxon>Nicotianeae</taxon>
        <taxon>Nicotiana</taxon>
    </lineage>
</organism>
<comment type="subcellular location">
    <subcellularLocation>
        <location evidence="2 7">Cytoplasmic vesicle membrane</location>
        <topology evidence="2 7">Peripheral membrane protein</topology>
        <orientation evidence="2 7">Cytoplasmic side</orientation>
    </subcellularLocation>
    <subcellularLocation>
        <location evidence="7">Membrane</location>
        <location evidence="7">Coated pit</location>
        <topology evidence="7">Peripheral membrane protein</topology>
        <orientation evidence="7">Cytoplasmic side</orientation>
    </subcellularLocation>
    <text evidence="7">Cytoplasmic face of coated pits and vesicles.</text>
</comment>
<dbReference type="Gramene" id="OIT06228">
    <property type="protein sequence ID" value="OIT06228"/>
    <property type="gene ID" value="A4A49_01690"/>
</dbReference>
<feature type="region of interest" description="Disordered" evidence="8">
    <location>
        <begin position="1"/>
        <end position="25"/>
    </location>
</feature>
<evidence type="ECO:0000256" key="5">
    <source>
        <dbReference type="ARBA" id="ARBA00023176"/>
    </source>
</evidence>
<dbReference type="GO" id="GO:0005198">
    <property type="term" value="F:structural molecule activity"/>
    <property type="evidence" value="ECO:0007669"/>
    <property type="project" value="InterPro"/>
</dbReference>
<gene>
    <name evidence="9" type="ORF">A4A49_01690</name>
</gene>
<dbReference type="Pfam" id="PF01086">
    <property type="entry name" value="Clathrin_lg_ch"/>
    <property type="match status" value="1"/>
</dbReference>
<dbReference type="GO" id="GO:0030132">
    <property type="term" value="C:clathrin coat of coated pit"/>
    <property type="evidence" value="ECO:0007669"/>
    <property type="project" value="InterPro"/>
</dbReference>
<dbReference type="Proteomes" id="UP000187609">
    <property type="component" value="Unassembled WGS sequence"/>
</dbReference>
<dbReference type="AlphaFoldDB" id="A0A1J6IPQ1"/>
<dbReference type="STRING" id="49451.A0A1J6IPQ1"/>
<dbReference type="InterPro" id="IPR000996">
    <property type="entry name" value="Clathrin_L-chain"/>
</dbReference>
<evidence type="ECO:0000256" key="3">
    <source>
        <dbReference type="ARBA" id="ARBA00005263"/>
    </source>
</evidence>
<comment type="function">
    <text evidence="1 7">Clathrin is the major protein of the polyhedral coat of coated pits and vesicles.</text>
</comment>
<evidence type="ECO:0000313" key="9">
    <source>
        <dbReference type="EMBL" id="OIT06228.1"/>
    </source>
</evidence>